<dbReference type="EMBL" id="FR687359">
    <property type="protein sequence ID" value="CBW74665.1"/>
    <property type="molecule type" value="Genomic_DNA"/>
</dbReference>
<dbReference type="Proteomes" id="UP000007437">
    <property type="component" value="Chromosome"/>
</dbReference>
<protein>
    <submittedName>
        <fullName evidence="1">Uncharacterized protein</fullName>
    </submittedName>
</protein>
<proteinExistence type="predicted"/>
<dbReference type="STRING" id="882378.RBRH_02258"/>
<reference evidence="1 2" key="1">
    <citation type="journal article" date="2011" name="J. Bacteriol.">
        <title>Complete genome sequence of Burkholderia rhizoxinica, an endosymbiont of Rhizopus microsporus.</title>
        <authorList>
            <person name="Lackner G."/>
            <person name="Moebius N."/>
            <person name="Partida-Martinez L."/>
            <person name="Hertweck C."/>
        </authorList>
    </citation>
    <scope>NUCLEOTIDE SEQUENCE [LARGE SCALE GENOMIC DNA]</scope>
    <source>
        <strain evidence="2">DSM 19002 / CIP 109453 / HKI 454</strain>
    </source>
</reference>
<dbReference type="HOGENOM" id="CLU_2092230_0_0_4"/>
<gene>
    <name evidence="1" type="ordered locus">RBRH_02258</name>
</gene>
<dbReference type="KEGG" id="brh:RBRH_02258"/>
<evidence type="ECO:0000313" key="1">
    <source>
        <dbReference type="EMBL" id="CBW74665.1"/>
    </source>
</evidence>
<accession>E5APY3</accession>
<organism evidence="1 2">
    <name type="scientific">Mycetohabitans rhizoxinica (strain DSM 19002 / CIP 109453 / HKI 454)</name>
    <name type="common">Paraburkholderia rhizoxinica</name>
    <dbReference type="NCBI Taxonomy" id="882378"/>
    <lineage>
        <taxon>Bacteria</taxon>
        <taxon>Pseudomonadati</taxon>
        <taxon>Pseudomonadota</taxon>
        <taxon>Betaproteobacteria</taxon>
        <taxon>Burkholderiales</taxon>
        <taxon>Burkholderiaceae</taxon>
        <taxon>Mycetohabitans</taxon>
    </lineage>
</organism>
<name>E5APY3_MYCRK</name>
<dbReference type="AlphaFoldDB" id="E5APY3"/>
<evidence type="ECO:0000313" key="2">
    <source>
        <dbReference type="Proteomes" id="UP000007437"/>
    </source>
</evidence>
<sequence length="116" mass="12946">MHRWGLIPSGRACRLGLRCVVHQRFRQSRPGVPEALCVAARRRFIARLAGHRSATYHSLRISGPVSAGWRRGCHRRWISAVPQAFSVHCHQSAGSTDCATGRLVTTVRHRACRRGA</sequence>